<accession>W6Q5J1</accession>
<dbReference type="Proteomes" id="UP000030686">
    <property type="component" value="Unassembled WGS sequence"/>
</dbReference>
<reference evidence="1" key="1">
    <citation type="journal article" date="2014" name="Nat. Commun.">
        <title>Multiple recent horizontal transfers of a large genomic region in cheese making fungi.</title>
        <authorList>
            <person name="Cheeseman K."/>
            <person name="Ropars J."/>
            <person name="Renault P."/>
            <person name="Dupont J."/>
            <person name="Gouzy J."/>
            <person name="Branca A."/>
            <person name="Abraham A.L."/>
            <person name="Ceppi M."/>
            <person name="Conseiller E."/>
            <person name="Debuchy R."/>
            <person name="Malagnac F."/>
            <person name="Goarin A."/>
            <person name="Silar P."/>
            <person name="Lacoste S."/>
            <person name="Sallet E."/>
            <person name="Bensimon A."/>
            <person name="Giraud T."/>
            <person name="Brygoo Y."/>
        </authorList>
    </citation>
    <scope>NUCLEOTIDE SEQUENCE [LARGE SCALE GENOMIC DNA]</scope>
    <source>
        <strain evidence="1">FM164</strain>
    </source>
</reference>
<dbReference type="EMBL" id="HG792016">
    <property type="protein sequence ID" value="CDM31938.1"/>
    <property type="molecule type" value="Genomic_DNA"/>
</dbReference>
<name>W6Q5J1_PENRF</name>
<dbReference type="AlphaFoldDB" id="W6Q5J1"/>
<gene>
    <name evidence="1" type="ORF">PROQFM164_S02g002089</name>
</gene>
<proteinExistence type="predicted"/>
<evidence type="ECO:0000313" key="1">
    <source>
        <dbReference type="EMBL" id="CDM31938.1"/>
    </source>
</evidence>
<keyword evidence="2" id="KW-1185">Reference proteome</keyword>
<evidence type="ECO:0000313" key="2">
    <source>
        <dbReference type="Proteomes" id="UP000030686"/>
    </source>
</evidence>
<organism evidence="1 2">
    <name type="scientific">Penicillium roqueforti (strain FM164)</name>
    <dbReference type="NCBI Taxonomy" id="1365484"/>
    <lineage>
        <taxon>Eukaryota</taxon>
        <taxon>Fungi</taxon>
        <taxon>Dikarya</taxon>
        <taxon>Ascomycota</taxon>
        <taxon>Pezizomycotina</taxon>
        <taxon>Eurotiomycetes</taxon>
        <taxon>Eurotiomycetidae</taxon>
        <taxon>Eurotiales</taxon>
        <taxon>Aspergillaceae</taxon>
        <taxon>Penicillium</taxon>
    </lineage>
</organism>
<sequence>MLVTNAWMKSLPSCGVVDNQGEGHVLRTTFIQGSSRVFLGLQTVCDVAV</sequence>
<protein>
    <submittedName>
        <fullName evidence="1">Genomic scaffold, ProqFM164S02</fullName>
    </submittedName>
</protein>